<sequence>MTPVPISTDNGHYLSSDPLDLKALKLSGDQDKIDNGAHQVVVNEDYNGNYKFAAIHEAQVSRAMIKRYYTSMYDRAISDIVIIGAGSAGLTCAYELAKNTPPSTKITIIEAGVAPGGGAWLGGQLMSAMIIRKPADGFLTTLGVPFTDEGNYVVVKHAALFTSTLLSKVLSFPNVTLFNATAVEDLIVVPDPLAKGETEHSGQRVAGVVTNFTLVSLNHGTQSCMDPNTITAPVIISATGHDGPMGAFCAKRLASAATGWDKPGSTKEHPDSGRRHEMAALDMNRAEANVVNKTREVYPGLIFAGMEVAEYEGLNRMGPTFGGMIASGMKAAHEARKILESVQVVEGRVVGRKV</sequence>
<keyword evidence="2" id="KW-0479">Metal-binding</keyword>
<reference evidence="6" key="1">
    <citation type="submission" date="2021-10" db="EMBL/GenBank/DDBJ databases">
        <title>De novo Genome Assembly of Clathrus columnatus (Basidiomycota, Fungi) Using Illumina and Nanopore Sequence Data.</title>
        <authorList>
            <person name="Ogiso-Tanaka E."/>
            <person name="Itagaki H."/>
            <person name="Hosoya T."/>
            <person name="Hosaka K."/>
        </authorList>
    </citation>
    <scope>NUCLEOTIDE SEQUENCE</scope>
    <source>
        <strain evidence="6">MO-923</strain>
    </source>
</reference>
<dbReference type="PANTHER" id="PTHR43422">
    <property type="entry name" value="THIAMINE THIAZOLE SYNTHASE"/>
    <property type="match status" value="1"/>
</dbReference>
<dbReference type="GO" id="GO:0046872">
    <property type="term" value="F:metal ion binding"/>
    <property type="evidence" value="ECO:0007669"/>
    <property type="project" value="UniProtKB-KW"/>
</dbReference>
<dbReference type="Gene3D" id="3.50.50.60">
    <property type="entry name" value="FAD/NAD(P)-binding domain"/>
    <property type="match status" value="1"/>
</dbReference>
<dbReference type="InterPro" id="IPR002922">
    <property type="entry name" value="Thi4_fam"/>
</dbReference>
<evidence type="ECO:0000313" key="6">
    <source>
        <dbReference type="EMBL" id="GJJ08715.1"/>
    </source>
</evidence>
<evidence type="ECO:0000256" key="2">
    <source>
        <dbReference type="ARBA" id="ARBA00022723"/>
    </source>
</evidence>
<dbReference type="GO" id="GO:0016740">
    <property type="term" value="F:transferase activity"/>
    <property type="evidence" value="ECO:0007669"/>
    <property type="project" value="UniProtKB-KW"/>
</dbReference>
<accession>A0AAV5A386</accession>
<dbReference type="Proteomes" id="UP001050691">
    <property type="component" value="Unassembled WGS sequence"/>
</dbReference>
<dbReference type="EMBL" id="BPWL01000003">
    <property type="protein sequence ID" value="GJJ08715.1"/>
    <property type="molecule type" value="Genomic_DNA"/>
</dbReference>
<keyword evidence="1" id="KW-0808">Transferase</keyword>
<dbReference type="PANTHER" id="PTHR43422:SF3">
    <property type="entry name" value="THIAMINE THIAZOLE SYNTHASE"/>
    <property type="match status" value="1"/>
</dbReference>
<evidence type="ECO:0000256" key="3">
    <source>
        <dbReference type="ARBA" id="ARBA00022977"/>
    </source>
</evidence>
<evidence type="ECO:0000256" key="4">
    <source>
        <dbReference type="ARBA" id="ARBA00023004"/>
    </source>
</evidence>
<protein>
    <submittedName>
        <fullName evidence="6">Uncharacterized protein</fullName>
    </submittedName>
</protein>
<keyword evidence="7" id="KW-1185">Reference proteome</keyword>
<organism evidence="6 7">
    <name type="scientific">Clathrus columnatus</name>
    <dbReference type="NCBI Taxonomy" id="1419009"/>
    <lineage>
        <taxon>Eukaryota</taxon>
        <taxon>Fungi</taxon>
        <taxon>Dikarya</taxon>
        <taxon>Basidiomycota</taxon>
        <taxon>Agaricomycotina</taxon>
        <taxon>Agaricomycetes</taxon>
        <taxon>Phallomycetidae</taxon>
        <taxon>Phallales</taxon>
        <taxon>Clathraceae</taxon>
        <taxon>Clathrus</taxon>
    </lineage>
</organism>
<keyword evidence="4" id="KW-0408">Iron</keyword>
<evidence type="ECO:0000256" key="5">
    <source>
        <dbReference type="ARBA" id="ARBA00023027"/>
    </source>
</evidence>
<dbReference type="GO" id="GO:0009228">
    <property type="term" value="P:thiamine biosynthetic process"/>
    <property type="evidence" value="ECO:0007669"/>
    <property type="project" value="UniProtKB-KW"/>
</dbReference>
<gene>
    <name evidence="6" type="ORF">Clacol_002934</name>
</gene>
<name>A0AAV5A386_9AGAM</name>
<keyword evidence="3" id="KW-0784">Thiamine biosynthesis</keyword>
<dbReference type="InterPro" id="IPR036188">
    <property type="entry name" value="FAD/NAD-bd_sf"/>
</dbReference>
<dbReference type="Gene3D" id="6.10.250.2840">
    <property type="match status" value="1"/>
</dbReference>
<dbReference type="SUPFAM" id="SSF51905">
    <property type="entry name" value="FAD/NAD(P)-binding domain"/>
    <property type="match status" value="1"/>
</dbReference>
<dbReference type="AlphaFoldDB" id="A0AAV5A386"/>
<evidence type="ECO:0000313" key="7">
    <source>
        <dbReference type="Proteomes" id="UP001050691"/>
    </source>
</evidence>
<comment type="caution">
    <text evidence="6">The sequence shown here is derived from an EMBL/GenBank/DDBJ whole genome shotgun (WGS) entry which is preliminary data.</text>
</comment>
<keyword evidence="5" id="KW-0520">NAD</keyword>
<dbReference type="NCBIfam" id="TIGR00292">
    <property type="entry name" value="sulfide-dependent adenosine diphosphate thiazole synthase"/>
    <property type="match status" value="1"/>
</dbReference>
<evidence type="ECO:0000256" key="1">
    <source>
        <dbReference type="ARBA" id="ARBA00022679"/>
    </source>
</evidence>
<proteinExistence type="predicted"/>
<dbReference type="Pfam" id="PF01946">
    <property type="entry name" value="Thi4"/>
    <property type="match status" value="1"/>
</dbReference>